<proteinExistence type="predicted"/>
<name>A0ABW4QLQ2_9BACL</name>
<accession>A0ABW4QLQ2</accession>
<evidence type="ECO:0000313" key="1">
    <source>
        <dbReference type="EMBL" id="MFD1864525.1"/>
    </source>
</evidence>
<protein>
    <recommendedName>
        <fullName evidence="3">DUF3800 domain-containing protein</fullName>
    </recommendedName>
</protein>
<dbReference type="EMBL" id="JBHUFW010000013">
    <property type="protein sequence ID" value="MFD1864525.1"/>
    <property type="molecule type" value="Genomic_DNA"/>
</dbReference>
<organism evidence="1 2">
    <name type="scientific">Planococcus chinensis</name>
    <dbReference type="NCBI Taxonomy" id="272917"/>
    <lineage>
        <taxon>Bacteria</taxon>
        <taxon>Bacillati</taxon>
        <taxon>Bacillota</taxon>
        <taxon>Bacilli</taxon>
        <taxon>Bacillales</taxon>
        <taxon>Caryophanaceae</taxon>
        <taxon>Planococcus</taxon>
    </lineage>
</organism>
<comment type="caution">
    <text evidence="1">The sequence shown here is derived from an EMBL/GenBank/DDBJ whole genome shotgun (WGS) entry which is preliminary data.</text>
</comment>
<dbReference type="Proteomes" id="UP001597273">
    <property type="component" value="Unassembled WGS sequence"/>
</dbReference>
<sequence length="233" mass="27148">MEIAVFDDTNARKRRVSAEDDFELQIWSSAALISHFLDIKGKKDDIKHINLFCRKDAEEFNLNDPVIDGFWDIVVPYDPNILLRIKDRKEKVFEVESFFRKVLFKIWEYKAWDSTEVELALQRAKKVNFTYAFLLKGTPKKAPDKKHTATVNCIVDFMSFRLTCSIYDRFRVLVREEVMVEELPSPFIFGRFVGNPVWESNEVFSVLPKLGGRPIGKVQVAENLNQMDDKTEG</sequence>
<evidence type="ECO:0008006" key="3">
    <source>
        <dbReference type="Google" id="ProtNLM"/>
    </source>
</evidence>
<dbReference type="RefSeq" id="WP_204893857.1">
    <property type="nucleotide sequence ID" value="NZ_JBHUFW010000013.1"/>
</dbReference>
<reference evidence="2" key="1">
    <citation type="journal article" date="2019" name="Int. J. Syst. Evol. Microbiol.">
        <title>The Global Catalogue of Microorganisms (GCM) 10K type strain sequencing project: providing services to taxonomists for standard genome sequencing and annotation.</title>
        <authorList>
            <consortium name="The Broad Institute Genomics Platform"/>
            <consortium name="The Broad Institute Genome Sequencing Center for Infectious Disease"/>
            <person name="Wu L."/>
            <person name="Ma J."/>
        </authorList>
    </citation>
    <scope>NUCLEOTIDE SEQUENCE [LARGE SCALE GENOMIC DNA]</scope>
    <source>
        <strain evidence="2">CGMCC 1.15475</strain>
    </source>
</reference>
<gene>
    <name evidence="1" type="ORF">ACFSDB_16600</name>
</gene>
<keyword evidence="2" id="KW-1185">Reference proteome</keyword>
<evidence type="ECO:0000313" key="2">
    <source>
        <dbReference type="Proteomes" id="UP001597273"/>
    </source>
</evidence>